<evidence type="ECO:0000313" key="1">
    <source>
        <dbReference type="EMBL" id="MBD8026321.1"/>
    </source>
</evidence>
<gene>
    <name evidence="1" type="ORF">H9636_06580</name>
</gene>
<proteinExistence type="predicted"/>
<dbReference type="Proteomes" id="UP000640930">
    <property type="component" value="Unassembled WGS sequence"/>
</dbReference>
<reference evidence="1 2" key="1">
    <citation type="submission" date="2020-08" db="EMBL/GenBank/DDBJ databases">
        <title>A Genomic Blueprint of the Chicken Gut Microbiome.</title>
        <authorList>
            <person name="Gilroy R."/>
            <person name="Ravi A."/>
            <person name="Getino M."/>
            <person name="Pursley I."/>
            <person name="Horton D.L."/>
            <person name="Alikhan N.-F."/>
            <person name="Baker D."/>
            <person name="Gharbi K."/>
            <person name="Hall N."/>
            <person name="Watson M."/>
            <person name="Adriaenssens E.M."/>
            <person name="Foster-Nyarko E."/>
            <person name="Jarju S."/>
            <person name="Secka A."/>
            <person name="Antonio M."/>
            <person name="Oren A."/>
            <person name="Chaudhuri R."/>
            <person name="La Ragione R.M."/>
            <person name="Hildebrand F."/>
            <person name="Pallen M.J."/>
        </authorList>
    </citation>
    <scope>NUCLEOTIDE SEQUENCE [LARGE SCALE GENOMIC DNA]</scope>
    <source>
        <strain evidence="1 2">Re31</strain>
    </source>
</reference>
<dbReference type="RefSeq" id="WP_191706821.1">
    <property type="nucleotide sequence ID" value="NZ_JACSQA010000006.1"/>
</dbReference>
<name>A0ABR8XB80_9BACL</name>
<evidence type="ECO:0000313" key="2">
    <source>
        <dbReference type="Proteomes" id="UP000640930"/>
    </source>
</evidence>
<organism evidence="1 2">
    <name type="scientific">Ureibacillus galli</name>
    <dbReference type="NCBI Taxonomy" id="2762222"/>
    <lineage>
        <taxon>Bacteria</taxon>
        <taxon>Bacillati</taxon>
        <taxon>Bacillota</taxon>
        <taxon>Bacilli</taxon>
        <taxon>Bacillales</taxon>
        <taxon>Caryophanaceae</taxon>
        <taxon>Ureibacillus</taxon>
    </lineage>
</organism>
<dbReference type="EMBL" id="JACSQA010000006">
    <property type="protein sequence ID" value="MBD8026321.1"/>
    <property type="molecule type" value="Genomic_DNA"/>
</dbReference>
<keyword evidence="2" id="KW-1185">Reference proteome</keyword>
<accession>A0ABR8XB80</accession>
<comment type="caution">
    <text evidence="1">The sequence shown here is derived from an EMBL/GenBank/DDBJ whole genome shotgun (WGS) entry which is preliminary data.</text>
</comment>
<sequence>MKEVLMNLTLPDVYEENLFEYVPGIDNVPELIDLIPKGYTMKHCRKLHKLVSIEATKYTMKEAFEDGEITSEEIEYGHQIIAEMIEEYNNM</sequence>
<protein>
    <submittedName>
        <fullName evidence="1">Uncharacterized protein</fullName>
    </submittedName>
</protein>